<evidence type="ECO:0000256" key="3">
    <source>
        <dbReference type="ARBA" id="ARBA00022927"/>
    </source>
</evidence>
<dbReference type="Gene3D" id="1.20.190.50">
    <property type="match status" value="1"/>
</dbReference>
<organism evidence="9 10">
    <name type="scientific">Phaeoacremonium minimum (strain UCR-PA7)</name>
    <name type="common">Esca disease fungus</name>
    <name type="synonym">Togninia minima</name>
    <dbReference type="NCBI Taxonomy" id="1286976"/>
    <lineage>
        <taxon>Eukaryota</taxon>
        <taxon>Fungi</taxon>
        <taxon>Dikarya</taxon>
        <taxon>Ascomycota</taxon>
        <taxon>Pezizomycotina</taxon>
        <taxon>Sordariomycetes</taxon>
        <taxon>Sordariomycetidae</taxon>
        <taxon>Togniniales</taxon>
        <taxon>Togniniaceae</taxon>
        <taxon>Phaeoacremonium</taxon>
    </lineage>
</organism>
<dbReference type="Gene3D" id="1.10.3450.20">
    <property type="match status" value="1"/>
</dbReference>
<dbReference type="GO" id="GO:0031080">
    <property type="term" value="C:nuclear pore outer ring"/>
    <property type="evidence" value="ECO:0007669"/>
    <property type="project" value="TreeGrafter"/>
</dbReference>
<evidence type="ECO:0000256" key="7">
    <source>
        <dbReference type="RuleBase" id="RU365072"/>
    </source>
</evidence>
<keyword evidence="3" id="KW-0653">Protein transport</keyword>
<comment type="function">
    <text evidence="7">Functions as a component of the nuclear pore complex (NPC).</text>
</comment>
<evidence type="ECO:0000313" key="9">
    <source>
        <dbReference type="EMBL" id="EON96855.1"/>
    </source>
</evidence>
<gene>
    <name evidence="9" type="ORF">UCRPA7_7588</name>
</gene>
<keyword evidence="5 7" id="KW-0906">Nuclear pore complex</keyword>
<dbReference type="GO" id="GO:0006606">
    <property type="term" value="P:protein import into nucleus"/>
    <property type="evidence" value="ECO:0007669"/>
    <property type="project" value="TreeGrafter"/>
</dbReference>
<comment type="similarity">
    <text evidence="7">Belongs to the nucleoporin Nup84/Nup107 family.</text>
</comment>
<evidence type="ECO:0000256" key="6">
    <source>
        <dbReference type="ARBA" id="ARBA00023242"/>
    </source>
</evidence>
<evidence type="ECO:0000256" key="4">
    <source>
        <dbReference type="ARBA" id="ARBA00023010"/>
    </source>
</evidence>
<keyword evidence="6 7" id="KW-0539">Nucleus</keyword>
<dbReference type="eggNOG" id="KOG1964">
    <property type="taxonomic scope" value="Eukaryota"/>
</dbReference>
<feature type="region of interest" description="Disordered" evidence="8">
    <location>
        <begin position="101"/>
        <end position="122"/>
    </location>
</feature>
<dbReference type="EMBL" id="KB933309">
    <property type="protein sequence ID" value="EON96855.1"/>
    <property type="molecule type" value="Genomic_DNA"/>
</dbReference>
<evidence type="ECO:0000256" key="2">
    <source>
        <dbReference type="ARBA" id="ARBA00022816"/>
    </source>
</evidence>
<dbReference type="PANTHER" id="PTHR13003">
    <property type="entry name" value="NUP107-RELATED"/>
    <property type="match status" value="1"/>
</dbReference>
<dbReference type="AlphaFoldDB" id="R8BC31"/>
<dbReference type="HOGENOM" id="CLU_005882_1_0_1"/>
<keyword evidence="1 7" id="KW-0813">Transport</keyword>
<proteinExistence type="inferred from homology"/>
<keyword evidence="4 7" id="KW-0811">Translocation</keyword>
<name>R8BC31_PHAM7</name>
<feature type="region of interest" description="Disordered" evidence="8">
    <location>
        <begin position="1"/>
        <end position="29"/>
    </location>
</feature>
<comment type="subunit">
    <text evidence="7">Part of the nuclear pore complex (NPC).</text>
</comment>
<dbReference type="KEGG" id="tmn:UCRPA7_7588"/>
<protein>
    <recommendedName>
        <fullName evidence="7">Nuclear pore complex protein</fullName>
    </recommendedName>
</protein>
<dbReference type="GO" id="GO:0031965">
    <property type="term" value="C:nuclear membrane"/>
    <property type="evidence" value="ECO:0007669"/>
    <property type="project" value="UniProtKB-SubCell"/>
</dbReference>
<dbReference type="Proteomes" id="UP000014074">
    <property type="component" value="Unassembled WGS sequence"/>
</dbReference>
<keyword evidence="10" id="KW-1185">Reference proteome</keyword>
<evidence type="ECO:0000313" key="10">
    <source>
        <dbReference type="Proteomes" id="UP000014074"/>
    </source>
</evidence>
<accession>R8BC31</accession>
<dbReference type="Pfam" id="PF04121">
    <property type="entry name" value="Nup84_Nup100"/>
    <property type="match status" value="1"/>
</dbReference>
<dbReference type="GO" id="GO:0000973">
    <property type="term" value="P:post-transcriptional tethering of RNA polymerase II gene DNA at nuclear periphery"/>
    <property type="evidence" value="ECO:0007669"/>
    <property type="project" value="TreeGrafter"/>
</dbReference>
<dbReference type="GO" id="GO:0006406">
    <property type="term" value="P:mRNA export from nucleus"/>
    <property type="evidence" value="ECO:0007669"/>
    <property type="project" value="TreeGrafter"/>
</dbReference>
<dbReference type="PANTHER" id="PTHR13003:SF2">
    <property type="entry name" value="NUCLEAR PORE COMPLEX PROTEIN NUP107"/>
    <property type="match status" value="1"/>
</dbReference>
<keyword evidence="7" id="KW-0472">Membrane</keyword>
<sequence length="951" mass="108258">MAPGLNHLLDPQTTDWVDGRSPPALGDSEDDEMAQLERTYQQSQIRAGEEVELFGKWLDECTLRRGSPAEKRARIFKLVKHYHEYYQDKANNLRERRRLNKAARGGSTHGTDMDLDEDEDRQVGDDSVELRRWETEAQTWDLLRRLLPLRHREFSPPQASAKGSKAPRSRKQYWDDFLLSDSTASERQAVLKWLQSNASTGPDIDDLVEEFQQKAERGDFITHGWLHTRTDIKQIKRMNAWPHVLDPQNPELSDFSTVTQLDPDAMTRQGRKLKPQDEFFERAIWLGCFELLRRGQSIDEIRDWCLVRTEAWRASAMSALPLSLWDDDDQPNFDPTSVVLWRRMCYALVKQGGTDDFERAVYGLLSGDITSVEKVCKTWDDFLFANYNALLRTQFDSYLIEQSASEAVASIAHSMPAFNALQYHGEAGGTVAKRLVTTLENDKRTLAEAKTVTKAVQGAILANDLDAYFFHQGQTLSSAANEREKSHLLTDFNLSLGLGKSDPAKYATLQDHDSLRIIAHILIINQALKTVDAPDHDRRGSSIFQPRLQTQEHILVSYISFLRLAGLDDMIPLYCSKLSGSRPYSILSRNLIHITDRDDQITKLNLIARLGLDIHTFLQQHPQNFLSEITDVSGTFPAKGAFKILSNDPASIRYGRILKEDFMDEPWDQIQPLDENLIRSIEWLNLDSGLLLDTCEYGIQIYKYFLKHMHLDAARTFQTRAPVVEIIRLKTGKDVVEGSDATWIEEIFADPVAHDQVPDDGGIAEFGASRARVKGAVRNMWELECLVKALDAIETVSGIAQLVRENPDNQDKNLFNELGLVVKNVKLFMKPLLKNWLLFSNEDDDDFQNIREAYLIEAIMGYVSALHFAGMSLSRDFLLECMELAAKIAQKDSDVAQLFVKTGRMKELVEAFASCSKALAIWTVDHKKGSQTTPKKFRETGWSRELWSVKP</sequence>
<evidence type="ECO:0000256" key="8">
    <source>
        <dbReference type="SAM" id="MobiDB-lite"/>
    </source>
</evidence>
<reference evidence="10" key="1">
    <citation type="journal article" date="2013" name="Genome Announc.">
        <title>Draft genome sequence of the ascomycete Phaeoacremonium aleophilum strain UCR-PA7, a causal agent of the esca disease complex in grapevines.</title>
        <authorList>
            <person name="Blanco-Ulate B."/>
            <person name="Rolshausen P."/>
            <person name="Cantu D."/>
        </authorList>
    </citation>
    <scope>NUCLEOTIDE SEQUENCE [LARGE SCALE GENOMIC DNA]</scope>
    <source>
        <strain evidence="10">UCR-PA7</strain>
    </source>
</reference>
<dbReference type="InterPro" id="IPR007252">
    <property type="entry name" value="Nup84/Nup107"/>
</dbReference>
<dbReference type="GeneID" id="19328360"/>
<comment type="subcellular location">
    <subcellularLocation>
        <location evidence="7">Nucleus</location>
        <location evidence="7">Nuclear pore complex</location>
    </subcellularLocation>
    <subcellularLocation>
        <location evidence="7">Nucleus membrane</location>
    </subcellularLocation>
</comment>
<dbReference type="OrthoDB" id="3098at2759"/>
<dbReference type="RefSeq" id="XP_007918307.1">
    <property type="nucleotide sequence ID" value="XM_007920116.1"/>
</dbReference>
<evidence type="ECO:0000256" key="1">
    <source>
        <dbReference type="ARBA" id="ARBA00022448"/>
    </source>
</evidence>
<dbReference type="GO" id="GO:0017056">
    <property type="term" value="F:structural constituent of nuclear pore"/>
    <property type="evidence" value="ECO:0007669"/>
    <property type="project" value="UniProtKB-UniRule"/>
</dbReference>
<keyword evidence="2" id="KW-0509">mRNA transport</keyword>
<evidence type="ECO:0000256" key="5">
    <source>
        <dbReference type="ARBA" id="ARBA00023132"/>
    </source>
</evidence>